<dbReference type="eggNOG" id="COG0317">
    <property type="taxonomic scope" value="Bacteria"/>
</dbReference>
<organism evidence="9 10">
    <name type="scientific">Endozoicomonas elysicola</name>
    <dbReference type="NCBI Taxonomy" id="305900"/>
    <lineage>
        <taxon>Bacteria</taxon>
        <taxon>Pseudomonadati</taxon>
        <taxon>Pseudomonadota</taxon>
        <taxon>Gammaproteobacteria</taxon>
        <taxon>Oceanospirillales</taxon>
        <taxon>Endozoicomonadaceae</taxon>
        <taxon>Endozoicomonas</taxon>
    </lineage>
</organism>
<dbReference type="SMART" id="SM00954">
    <property type="entry name" value="RelA_SpoT"/>
    <property type="match status" value="1"/>
</dbReference>
<keyword evidence="10" id="KW-1185">Reference proteome</keyword>
<comment type="similarity">
    <text evidence="6">Belongs to the relA/spoT family.</text>
</comment>
<dbReference type="InterPro" id="IPR012676">
    <property type="entry name" value="TGS-like"/>
</dbReference>
<dbReference type="InterPro" id="IPR045600">
    <property type="entry name" value="RelA/SpoT_AH_RIS"/>
</dbReference>
<dbReference type="InterPro" id="IPR012675">
    <property type="entry name" value="Beta-grasp_dom_sf"/>
</dbReference>
<gene>
    <name evidence="9" type="primary">relA</name>
    <name evidence="9" type="ORF">GV64_13405</name>
</gene>
<name>A0A081KBS6_9GAMM</name>
<dbReference type="GO" id="GO:0008893">
    <property type="term" value="F:guanosine-3',5'-bis(diphosphate) 3'-diphosphatase activity"/>
    <property type="evidence" value="ECO:0007669"/>
    <property type="project" value="TreeGrafter"/>
</dbReference>
<dbReference type="GO" id="GO:0015969">
    <property type="term" value="P:guanosine tetraphosphate metabolic process"/>
    <property type="evidence" value="ECO:0007669"/>
    <property type="project" value="InterPro"/>
</dbReference>
<dbReference type="Pfam" id="PF13291">
    <property type="entry name" value="ACT_4"/>
    <property type="match status" value="1"/>
</dbReference>
<dbReference type="InterPro" id="IPR004811">
    <property type="entry name" value="RelA/Spo_fam"/>
</dbReference>
<dbReference type="Pfam" id="PF04607">
    <property type="entry name" value="RelA_SpoT"/>
    <property type="match status" value="1"/>
</dbReference>
<dbReference type="SUPFAM" id="SSF81301">
    <property type="entry name" value="Nucleotidyltransferase"/>
    <property type="match status" value="1"/>
</dbReference>
<dbReference type="NCBIfam" id="NF008124">
    <property type="entry name" value="PRK10872.1"/>
    <property type="match status" value="1"/>
</dbReference>
<dbReference type="GO" id="GO:0015949">
    <property type="term" value="P:nucleobase-containing small molecule interconversion"/>
    <property type="evidence" value="ECO:0007669"/>
    <property type="project" value="UniProtKB-ARBA"/>
</dbReference>
<dbReference type="SUPFAM" id="SSF81271">
    <property type="entry name" value="TGS-like"/>
    <property type="match status" value="1"/>
</dbReference>
<dbReference type="CDD" id="cd01668">
    <property type="entry name" value="TGS_RSH"/>
    <property type="match status" value="1"/>
</dbReference>
<dbReference type="Proteomes" id="UP000027997">
    <property type="component" value="Unassembled WGS sequence"/>
</dbReference>
<evidence type="ECO:0000256" key="3">
    <source>
        <dbReference type="ARBA" id="ARBA00029754"/>
    </source>
</evidence>
<evidence type="ECO:0000313" key="10">
    <source>
        <dbReference type="Proteomes" id="UP000027997"/>
    </source>
</evidence>
<dbReference type="Gene3D" id="3.30.70.260">
    <property type="match status" value="1"/>
</dbReference>
<dbReference type="Gene3D" id="1.10.3210.10">
    <property type="entry name" value="Hypothetical protein af1432"/>
    <property type="match status" value="1"/>
</dbReference>
<dbReference type="PANTHER" id="PTHR21262">
    <property type="entry name" value="GUANOSINE-3',5'-BIS DIPHOSPHATE 3'-PYROPHOSPHOHYDROLASE"/>
    <property type="match status" value="1"/>
</dbReference>
<dbReference type="Pfam" id="PF13328">
    <property type="entry name" value="HD_4"/>
    <property type="match status" value="1"/>
</dbReference>
<dbReference type="InterPro" id="IPR045865">
    <property type="entry name" value="ACT-like_dom_sf"/>
</dbReference>
<evidence type="ECO:0000259" key="8">
    <source>
        <dbReference type="PROSITE" id="PS51880"/>
    </source>
</evidence>
<dbReference type="InterPro" id="IPR007685">
    <property type="entry name" value="RelA_SpoT"/>
</dbReference>
<dbReference type="EMBL" id="JOJP01000001">
    <property type="protein sequence ID" value="KEI71602.1"/>
    <property type="molecule type" value="Genomic_DNA"/>
</dbReference>
<dbReference type="GO" id="GO:0008728">
    <property type="term" value="F:GTP diphosphokinase activity"/>
    <property type="evidence" value="ECO:0007669"/>
    <property type="project" value="TreeGrafter"/>
</dbReference>
<evidence type="ECO:0000259" key="7">
    <source>
        <dbReference type="PROSITE" id="PS51671"/>
    </source>
</evidence>
<dbReference type="PANTHER" id="PTHR21262:SF31">
    <property type="entry name" value="GTP PYROPHOSPHOKINASE"/>
    <property type="match status" value="1"/>
</dbReference>
<dbReference type="CDD" id="cd04876">
    <property type="entry name" value="ACT_RelA-SpoT"/>
    <property type="match status" value="1"/>
</dbReference>
<dbReference type="CDD" id="cd05399">
    <property type="entry name" value="NT_Rel-Spo_like"/>
    <property type="match status" value="1"/>
</dbReference>
<dbReference type="Pfam" id="PF19296">
    <property type="entry name" value="RelA_AH_RIS"/>
    <property type="match status" value="1"/>
</dbReference>
<comment type="caution">
    <text evidence="9">The sequence shown here is derived from an EMBL/GenBank/DDBJ whole genome shotgun (WGS) entry which is preliminary data.</text>
</comment>
<dbReference type="InterPro" id="IPR043519">
    <property type="entry name" value="NT_sf"/>
</dbReference>
<dbReference type="FunFam" id="3.30.460.10:FF:000001">
    <property type="entry name" value="GTP pyrophosphokinase RelA"/>
    <property type="match status" value="1"/>
</dbReference>
<evidence type="ECO:0000256" key="1">
    <source>
        <dbReference type="ARBA" id="ARBA00019852"/>
    </source>
</evidence>
<proteinExistence type="inferred from homology"/>
<comment type="function">
    <text evidence="6">In eubacteria ppGpp (guanosine 3'-diphosphate 5'-diphosphate) is a mediator of the stringent response that coordinates a variety of cellular activities in response to changes in nutritional abundance.</text>
</comment>
<dbReference type="AlphaFoldDB" id="A0A081KBS6"/>
<keyword evidence="9" id="KW-0808">Transferase</keyword>
<feature type="domain" description="ACT" evidence="7">
    <location>
        <begin position="672"/>
        <end position="749"/>
    </location>
</feature>
<dbReference type="SUPFAM" id="SSF109604">
    <property type="entry name" value="HD-domain/PDEase-like"/>
    <property type="match status" value="1"/>
</dbReference>
<dbReference type="InterPro" id="IPR033655">
    <property type="entry name" value="TGS_RelA/SpoT"/>
</dbReference>
<evidence type="ECO:0000256" key="2">
    <source>
        <dbReference type="ARBA" id="ARBA00025704"/>
    </source>
</evidence>
<dbReference type="InterPro" id="IPR004095">
    <property type="entry name" value="TGS"/>
</dbReference>
<comment type="pathway">
    <text evidence="2">Purine metabolism.</text>
</comment>
<dbReference type="Gene3D" id="3.30.460.10">
    <property type="entry name" value="Beta Polymerase, domain 2"/>
    <property type="match status" value="1"/>
</dbReference>
<dbReference type="STRING" id="305900.GV64_13405"/>
<evidence type="ECO:0000256" key="6">
    <source>
        <dbReference type="RuleBase" id="RU003847"/>
    </source>
</evidence>
<dbReference type="RefSeq" id="WP_020583288.1">
    <property type="nucleotide sequence ID" value="NZ_JOJP01000001.1"/>
</dbReference>
<dbReference type="SUPFAM" id="SSF55021">
    <property type="entry name" value="ACT-like"/>
    <property type="match status" value="1"/>
</dbReference>
<evidence type="ECO:0000256" key="4">
    <source>
        <dbReference type="ARBA" id="ARBA00032407"/>
    </source>
</evidence>
<dbReference type="PROSITE" id="PS51880">
    <property type="entry name" value="TGS"/>
    <property type="match status" value="1"/>
</dbReference>
<reference evidence="9 10" key="1">
    <citation type="submission" date="2014-06" db="EMBL/GenBank/DDBJ databases">
        <title>Whole Genome Sequences of Three Symbiotic Endozoicomonas Bacteria.</title>
        <authorList>
            <person name="Neave M.J."/>
            <person name="Apprill A."/>
            <person name="Voolstra C.R."/>
        </authorList>
    </citation>
    <scope>NUCLEOTIDE SEQUENCE [LARGE SCALE GENOMIC DNA]</scope>
    <source>
        <strain evidence="9 10">DSM 22380</strain>
    </source>
</reference>
<dbReference type="PROSITE" id="PS51671">
    <property type="entry name" value="ACT"/>
    <property type="match status" value="1"/>
</dbReference>
<dbReference type="GO" id="GO:0042594">
    <property type="term" value="P:response to starvation"/>
    <property type="evidence" value="ECO:0007669"/>
    <property type="project" value="TreeGrafter"/>
</dbReference>
<feature type="domain" description="TGS" evidence="8">
    <location>
        <begin position="418"/>
        <end position="479"/>
    </location>
</feature>
<evidence type="ECO:0000256" key="5">
    <source>
        <dbReference type="ARBA" id="ARBA00033308"/>
    </source>
</evidence>
<sequence length="749" mass="84714">MVKVREDQPQHYDGSVDLGAWLNRLQERYGVGDTDSLREACELARQAELLAMQQSSADDTVWPTGKGCFRTGLEMAEILAELKLDMDTLVAAVLYRAVREAKLPLAQVEENFGSVVAGLIKDVQGMAAISNIQNPRRQVLDHRQDQLEKVRKMLVSIIDDVRVALIKLAERTCAIRAVQHASKEKRQRVAREVFEIYAPLAHRLGIGYIKWELEDLSFRYLKPHDYKKIAKLLDGKRLDRQKYITDVVDTMKSSLSEASIEGDVNGRVKHIYSIWRKMRRKNVDFRDLYDIRAVRILTHEVRDCYAALGVVHSLWNHIPKEFDDYIATPKENGYRSLHTAVFGPEGKTLEVQIRTHDMHEEAELGVCAHWKYKGTDVNSRSDSYEEKISWLRQVMEWHEDLGDLGELGGQWRADVEPDRIYVFTKDGHVVDLSVGSSPIDFAYRIHSEVGSRCRGAKVAGRIVPLNHKLKTGDQVEILTAPNARPSRDWLNPDLGYVTTSRARAKITSWFKKQDRDANIADGQSLLEIELKRQALNGVNYNELALAVNCLAPDDMFAGIGAGDIKLRHVVSLAQKQVAPEEEKSFEIRTKPQQERLSDSTINIDGVGNLLTQMAGCCQPVPGDPIIGYITVGRGVTIHRQDCNTALSLRSREPERLIEVNWGTRPDYSYPVDVMITAYDRPGLLRDITVVLANDKVNVLSMQTRTSKEEHLASMLLTMEVSSLENLGRLLAKVSQLPNVIEAVRHRKMS</sequence>
<accession>A0A081KBS6</accession>
<dbReference type="NCBIfam" id="TIGR00691">
    <property type="entry name" value="spoT_relA"/>
    <property type="match status" value="1"/>
</dbReference>
<dbReference type="GO" id="GO:0005886">
    <property type="term" value="C:plasma membrane"/>
    <property type="evidence" value="ECO:0007669"/>
    <property type="project" value="TreeGrafter"/>
</dbReference>
<dbReference type="InterPro" id="IPR002912">
    <property type="entry name" value="ACT_dom"/>
</dbReference>
<dbReference type="Pfam" id="PF02824">
    <property type="entry name" value="TGS"/>
    <property type="match status" value="1"/>
</dbReference>
<dbReference type="Gene3D" id="3.10.20.30">
    <property type="match status" value="1"/>
</dbReference>
<dbReference type="FunFam" id="3.10.20.30:FF:000002">
    <property type="entry name" value="GTP pyrophosphokinase (RelA/SpoT)"/>
    <property type="match status" value="1"/>
</dbReference>
<evidence type="ECO:0000313" key="9">
    <source>
        <dbReference type="EMBL" id="KEI71602.1"/>
    </source>
</evidence>
<protein>
    <recommendedName>
        <fullName evidence="1">GTP pyrophosphokinase</fullName>
    </recommendedName>
    <alternativeName>
        <fullName evidence="4">(p)ppGpp synthase</fullName>
    </alternativeName>
    <alternativeName>
        <fullName evidence="3">ATP:GTP 3'-pyrophosphotransferase</fullName>
    </alternativeName>
    <alternativeName>
        <fullName evidence="5">ppGpp synthase I</fullName>
    </alternativeName>
</protein>